<comment type="caution">
    <text evidence="1">The sequence shown here is derived from an EMBL/GenBank/DDBJ whole genome shotgun (WGS) entry which is preliminary data.</text>
</comment>
<gene>
    <name evidence="1" type="ORF">KME15_25910</name>
</gene>
<dbReference type="Pfam" id="PF05013">
    <property type="entry name" value="FGase"/>
    <property type="match status" value="1"/>
</dbReference>
<evidence type="ECO:0000313" key="2">
    <source>
        <dbReference type="Proteomes" id="UP000757435"/>
    </source>
</evidence>
<reference evidence="1" key="2">
    <citation type="journal article" date="2022" name="Microbiol. Resour. Announc.">
        <title>Metagenome Sequencing to Explore Phylogenomics of Terrestrial Cyanobacteria.</title>
        <authorList>
            <person name="Ward R.D."/>
            <person name="Stajich J.E."/>
            <person name="Johansen J.R."/>
            <person name="Huntemann M."/>
            <person name="Clum A."/>
            <person name="Foster B."/>
            <person name="Foster B."/>
            <person name="Roux S."/>
            <person name="Palaniappan K."/>
            <person name="Varghese N."/>
            <person name="Mukherjee S."/>
            <person name="Reddy T.B.K."/>
            <person name="Daum C."/>
            <person name="Copeland A."/>
            <person name="Chen I.A."/>
            <person name="Ivanova N.N."/>
            <person name="Kyrpides N.C."/>
            <person name="Shapiro N."/>
            <person name="Eloe-Fadrosh E.A."/>
            <person name="Pietrasiak N."/>
        </authorList>
    </citation>
    <scope>NUCLEOTIDE SEQUENCE</scope>
    <source>
        <strain evidence="1">UHER 2000/2452</strain>
    </source>
</reference>
<dbReference type="Proteomes" id="UP000757435">
    <property type="component" value="Unassembled WGS sequence"/>
</dbReference>
<reference evidence="1" key="1">
    <citation type="submission" date="2021-05" db="EMBL/GenBank/DDBJ databases">
        <authorList>
            <person name="Pietrasiak N."/>
            <person name="Ward R."/>
            <person name="Stajich J.E."/>
            <person name="Kurbessoian T."/>
        </authorList>
    </citation>
    <scope>NUCLEOTIDE SEQUENCE</scope>
    <source>
        <strain evidence="1">UHER 2000/2452</strain>
    </source>
</reference>
<sequence>MTTPFLLHLPTIQAIPIIANLPHSGLFVPQAIATQLNLSHLPNQDWHLDKLYDFLPGLGITVLQATHSRYVVDLNRSPEAPLFGNFWRSIVAENTAFNVSLYQSPPSHSEIQQRVEQYYHPYHHQLQCLLNQSIDQFGKVYLLDLHSFFGLIEDEICLGNGNGKTCGDRFITIIEDAFCSNGYQVVRNKVFSGGYITQHYGDLPQVEALQVEVRYPVYLNTKQLDNAFVPDWNVPEFDRAKHQFEAVFRLIVDALLQE</sequence>
<protein>
    <submittedName>
        <fullName evidence="1">N-formylglutamate amidohydrolase</fullName>
    </submittedName>
</protein>
<dbReference type="InterPro" id="IPR007709">
    <property type="entry name" value="N-FG_amidohydro"/>
</dbReference>
<proteinExistence type="predicted"/>
<dbReference type="Gene3D" id="3.40.630.40">
    <property type="entry name" value="Zn-dependent exopeptidases"/>
    <property type="match status" value="1"/>
</dbReference>
<dbReference type="AlphaFoldDB" id="A0A951UQL9"/>
<organism evidence="1 2">
    <name type="scientific">Drouetiella hepatica Uher 2000/2452</name>
    <dbReference type="NCBI Taxonomy" id="904376"/>
    <lineage>
        <taxon>Bacteria</taxon>
        <taxon>Bacillati</taxon>
        <taxon>Cyanobacteriota</taxon>
        <taxon>Cyanophyceae</taxon>
        <taxon>Oculatellales</taxon>
        <taxon>Oculatellaceae</taxon>
        <taxon>Drouetiella</taxon>
    </lineage>
</organism>
<dbReference type="EMBL" id="JAHHHD010000058">
    <property type="protein sequence ID" value="MBW4662104.1"/>
    <property type="molecule type" value="Genomic_DNA"/>
</dbReference>
<name>A0A951UQL9_9CYAN</name>
<dbReference type="SUPFAM" id="SSF53187">
    <property type="entry name" value="Zn-dependent exopeptidases"/>
    <property type="match status" value="1"/>
</dbReference>
<evidence type="ECO:0000313" key="1">
    <source>
        <dbReference type="EMBL" id="MBW4662104.1"/>
    </source>
</evidence>
<accession>A0A951UQL9</accession>